<name>A0ABS1X2V5_9GAMM</name>
<evidence type="ECO:0000313" key="1">
    <source>
        <dbReference type="EMBL" id="MBM0107557.1"/>
    </source>
</evidence>
<protein>
    <submittedName>
        <fullName evidence="1">Uncharacterized protein</fullName>
    </submittedName>
</protein>
<gene>
    <name evidence="1" type="ORF">JM946_22680</name>
</gene>
<sequence length="184" mass="21078">MTIRVSFELGDADLQHLAEVAQVRQSAARSQPVERIVAAAREVYLKCVQAHLADFVKERYSRLGTMLEMVDDAEWRLSQEDSQRLVNALACFTEPAADASSALDQAIMIELVSRDLHHDLEAYRDFCKFREAQIAKRHSPPGTAREEWLSQRRETLQKRMHTRRKRDLDAAAGPVRRLFSLFGL</sequence>
<reference evidence="1 2" key="1">
    <citation type="journal article" date="2021" name="Int. J. Syst. Evol. Microbiol.">
        <title>Steroidobacter gossypii sp. nov., isolated from soil of cotton cropping field.</title>
        <authorList>
            <person name="Huang R."/>
            <person name="Yang S."/>
            <person name="Zhen C."/>
            <person name="Liu W."/>
        </authorList>
    </citation>
    <scope>NUCLEOTIDE SEQUENCE [LARGE SCALE GENOMIC DNA]</scope>
    <source>
        <strain evidence="1 2">S1-65</strain>
    </source>
</reference>
<accession>A0ABS1X2V5</accession>
<keyword evidence="2" id="KW-1185">Reference proteome</keyword>
<evidence type="ECO:0000313" key="2">
    <source>
        <dbReference type="Proteomes" id="UP000661077"/>
    </source>
</evidence>
<proteinExistence type="predicted"/>
<organism evidence="1 2">
    <name type="scientific">Steroidobacter gossypii</name>
    <dbReference type="NCBI Taxonomy" id="2805490"/>
    <lineage>
        <taxon>Bacteria</taxon>
        <taxon>Pseudomonadati</taxon>
        <taxon>Pseudomonadota</taxon>
        <taxon>Gammaproteobacteria</taxon>
        <taxon>Steroidobacterales</taxon>
        <taxon>Steroidobacteraceae</taxon>
        <taxon>Steroidobacter</taxon>
    </lineage>
</organism>
<dbReference type="Proteomes" id="UP000661077">
    <property type="component" value="Unassembled WGS sequence"/>
</dbReference>
<comment type="caution">
    <text evidence="1">The sequence shown here is derived from an EMBL/GenBank/DDBJ whole genome shotgun (WGS) entry which is preliminary data.</text>
</comment>
<dbReference type="RefSeq" id="WP_203169661.1">
    <property type="nucleotide sequence ID" value="NZ_JAEVLS010000005.1"/>
</dbReference>
<dbReference type="EMBL" id="JAEVLS010000005">
    <property type="protein sequence ID" value="MBM0107557.1"/>
    <property type="molecule type" value="Genomic_DNA"/>
</dbReference>